<reference evidence="4" key="1">
    <citation type="submission" date="2016-06" db="UniProtKB">
        <authorList>
            <consortium name="WormBaseParasite"/>
        </authorList>
    </citation>
    <scope>IDENTIFICATION</scope>
</reference>
<sequence length="249" mass="28532">MTLSSVGHCTLHIEAMLANYAVRTVMVQHACVLFILVSIVMNTDALRETFCSDLVPSVFTLESVETWIPFFGTEFNTMENIMAYAQSSNLLEMVGHPCMNECSATERCRQELRRLWIDTLFMSSKDSSDFASDVQRVRSSYVHYQSVKKTPANFKLREMFHLSCITMCHIMHHVLNKEKVYNCMCPNPCNTQQACSPQNCTQLGIFEHQFSCSCGDDMVWDDEVYNCIPKSLHLLRKSPPEVSLLYFCL</sequence>
<feature type="transmembrane region" description="Helical" evidence="1">
    <location>
        <begin position="20"/>
        <end position="40"/>
    </location>
</feature>
<keyword evidence="1" id="KW-0812">Transmembrane</keyword>
<organism evidence="4">
    <name type="scientific">Echinostoma caproni</name>
    <dbReference type="NCBI Taxonomy" id="27848"/>
    <lineage>
        <taxon>Eukaryota</taxon>
        <taxon>Metazoa</taxon>
        <taxon>Spiralia</taxon>
        <taxon>Lophotrochozoa</taxon>
        <taxon>Platyhelminthes</taxon>
        <taxon>Trematoda</taxon>
        <taxon>Digenea</taxon>
        <taxon>Plagiorchiida</taxon>
        <taxon>Echinostomata</taxon>
        <taxon>Echinostomatoidea</taxon>
        <taxon>Echinostomatidae</taxon>
        <taxon>Echinostoma</taxon>
    </lineage>
</organism>
<keyword evidence="3" id="KW-1185">Reference proteome</keyword>
<protein>
    <submittedName>
        <fullName evidence="4">EGF-like domain-containing protein</fullName>
    </submittedName>
</protein>
<proteinExistence type="predicted"/>
<name>A0A183A1L1_9TREM</name>
<evidence type="ECO:0000313" key="2">
    <source>
        <dbReference type="EMBL" id="VDP29835.1"/>
    </source>
</evidence>
<evidence type="ECO:0000313" key="3">
    <source>
        <dbReference type="Proteomes" id="UP000272942"/>
    </source>
</evidence>
<dbReference type="Proteomes" id="UP000272942">
    <property type="component" value="Unassembled WGS sequence"/>
</dbReference>
<gene>
    <name evidence="2" type="ORF">ECPE_LOCUS847</name>
</gene>
<keyword evidence="1" id="KW-1133">Transmembrane helix</keyword>
<reference evidence="2 3" key="2">
    <citation type="submission" date="2018-11" db="EMBL/GenBank/DDBJ databases">
        <authorList>
            <consortium name="Pathogen Informatics"/>
        </authorList>
    </citation>
    <scope>NUCLEOTIDE SEQUENCE [LARGE SCALE GENOMIC DNA]</scope>
    <source>
        <strain evidence="2 3">Egypt</strain>
    </source>
</reference>
<dbReference type="EMBL" id="UZAN01003560">
    <property type="protein sequence ID" value="VDP29835.1"/>
    <property type="molecule type" value="Genomic_DNA"/>
</dbReference>
<keyword evidence="1" id="KW-0472">Membrane</keyword>
<dbReference type="AlphaFoldDB" id="A0A183A1L1"/>
<dbReference type="WBParaSite" id="ECPE_0000084601-mRNA-1">
    <property type="protein sequence ID" value="ECPE_0000084601-mRNA-1"/>
    <property type="gene ID" value="ECPE_0000084601"/>
</dbReference>
<evidence type="ECO:0000313" key="4">
    <source>
        <dbReference type="WBParaSite" id="ECPE_0000084601-mRNA-1"/>
    </source>
</evidence>
<evidence type="ECO:0000256" key="1">
    <source>
        <dbReference type="SAM" id="Phobius"/>
    </source>
</evidence>
<accession>A0A183A1L1</accession>